<dbReference type="OMA" id="FHERPAT"/>
<dbReference type="GO" id="GO:0006355">
    <property type="term" value="P:regulation of DNA-templated transcription"/>
    <property type="evidence" value="ECO:0007669"/>
    <property type="project" value="InterPro"/>
</dbReference>
<dbReference type="PANTHER" id="PTHR23238">
    <property type="entry name" value="RNA BINDING PROTEIN"/>
    <property type="match status" value="1"/>
</dbReference>
<dbReference type="FunFam" id="4.10.1060.10:FF:000017">
    <property type="entry name" value="FUS RNA-binding protein"/>
    <property type="match status" value="1"/>
</dbReference>
<dbReference type="Gramene" id="Ma07_t10690.1">
    <property type="protein sequence ID" value="Ma07_p10690.1"/>
    <property type="gene ID" value="Ma07_g10690"/>
</dbReference>
<gene>
    <name evidence="5" type="ORF">GSMUA_44160.1</name>
</gene>
<evidence type="ECO:0000256" key="4">
    <source>
        <dbReference type="SAM" id="MobiDB-lite"/>
    </source>
</evidence>
<dbReference type="InParanoid" id="A0A804JUF3"/>
<evidence type="ECO:0000313" key="6">
    <source>
        <dbReference type="EnsemblPlants" id="Ma07_p10690.1"/>
    </source>
</evidence>
<keyword evidence="3" id="KW-0539">Nucleus</keyword>
<dbReference type="Gene3D" id="4.10.1060.10">
    <property type="entry name" value="Zinc finger, RanBP2-type"/>
    <property type="match status" value="1"/>
</dbReference>
<protein>
    <submittedName>
        <fullName evidence="5">(wild Malaysian banana) hypothetical protein</fullName>
    </submittedName>
</protein>
<evidence type="ECO:0000256" key="1">
    <source>
        <dbReference type="ARBA" id="ARBA00004123"/>
    </source>
</evidence>
<keyword evidence="2" id="KW-0694">RNA-binding</keyword>
<keyword evidence="7" id="KW-1185">Reference proteome</keyword>
<evidence type="ECO:0000313" key="7">
    <source>
        <dbReference type="Proteomes" id="UP000012960"/>
    </source>
</evidence>
<proteinExistence type="predicted"/>
<accession>A0A804JUF3</accession>
<feature type="region of interest" description="Disordered" evidence="4">
    <location>
        <begin position="124"/>
        <end position="166"/>
    </location>
</feature>
<dbReference type="InterPro" id="IPR034870">
    <property type="entry name" value="TET_fam"/>
</dbReference>
<sequence>MGSETSQRSMRSRERDEDEETPPQEPSPAPSPRRTGAGPSSQDDEERRDTASEARISDSLRFRQHHPPPPPAPRRGGRQDRRRRGSPPPTRRRGGSTVFHSRHQRFHERPATILLTINHDIVRAGSASSPRRQRLDSQHDPDLYSSTRQRFGRGSQGGRADGRSREVYTACRGSVSEGGYIHGNDPNLTPQEGDWVYHAPYCGNLNFARRTHRNNCNKHRYGPQLPAPSHPSWEASFRGGSPPRTLDPTGCVPRHDSHRYGSLPHHGWGVEDPRMPPPACGAKFAGSKRREREDYHDELEYRRRHQLDRPAALEWDGSDGNRDNRRRPISRERSRPPLVDRQLRGGFLGHGRDVELNMAQTRGYRQVESRMKRRRAH</sequence>
<dbReference type="GO" id="GO:0003723">
    <property type="term" value="F:RNA binding"/>
    <property type="evidence" value="ECO:0007669"/>
    <property type="project" value="UniProtKB-KW"/>
</dbReference>
<feature type="region of interest" description="Disordered" evidence="4">
    <location>
        <begin position="312"/>
        <end position="345"/>
    </location>
</feature>
<feature type="compositionally biased region" description="Basic and acidic residues" evidence="4">
    <location>
        <begin position="133"/>
        <end position="142"/>
    </location>
</feature>
<dbReference type="Proteomes" id="UP000012960">
    <property type="component" value="Unplaced"/>
</dbReference>
<dbReference type="AlphaFoldDB" id="A0A804JUF3"/>
<dbReference type="InterPro" id="IPR036443">
    <property type="entry name" value="Znf_RanBP2_sf"/>
</dbReference>
<feature type="region of interest" description="Disordered" evidence="4">
    <location>
        <begin position="264"/>
        <end position="292"/>
    </location>
</feature>
<feature type="region of interest" description="Disordered" evidence="4">
    <location>
        <begin position="1"/>
        <end position="111"/>
    </location>
</feature>
<evidence type="ECO:0000313" key="5">
    <source>
        <dbReference type="EMBL" id="CAG1856222.1"/>
    </source>
</evidence>
<reference evidence="6" key="2">
    <citation type="submission" date="2021-05" db="UniProtKB">
        <authorList>
            <consortium name="EnsemblPlants"/>
        </authorList>
    </citation>
    <scope>IDENTIFICATION</scope>
    <source>
        <strain evidence="6">subsp. malaccensis</strain>
    </source>
</reference>
<dbReference type="GO" id="GO:0005634">
    <property type="term" value="C:nucleus"/>
    <property type="evidence" value="ECO:0007669"/>
    <property type="project" value="UniProtKB-SubCell"/>
</dbReference>
<feature type="compositionally biased region" description="Basic residues" evidence="4">
    <location>
        <begin position="80"/>
        <end position="106"/>
    </location>
</feature>
<name>A0A804JUF3_MUSAM</name>
<reference evidence="5" key="1">
    <citation type="submission" date="2021-03" db="EMBL/GenBank/DDBJ databases">
        <authorList>
            <consortium name="Genoscope - CEA"/>
            <person name="William W."/>
        </authorList>
    </citation>
    <scope>NUCLEOTIDE SEQUENCE</scope>
    <source>
        <strain evidence="5">Doubled-haploid Pahang</strain>
    </source>
</reference>
<dbReference type="EnsemblPlants" id="Ma07_t10690.1">
    <property type="protein sequence ID" value="Ma07_p10690.1"/>
    <property type="gene ID" value="Ma07_g10690"/>
</dbReference>
<dbReference type="SUPFAM" id="SSF90209">
    <property type="entry name" value="Ran binding protein zinc finger-like"/>
    <property type="match status" value="1"/>
</dbReference>
<dbReference type="EMBL" id="HG996473">
    <property type="protein sequence ID" value="CAG1856222.1"/>
    <property type="molecule type" value="Genomic_DNA"/>
</dbReference>
<organism evidence="6 7">
    <name type="scientific">Musa acuminata subsp. malaccensis</name>
    <name type="common">Wild banana</name>
    <name type="synonym">Musa malaccensis</name>
    <dbReference type="NCBI Taxonomy" id="214687"/>
    <lineage>
        <taxon>Eukaryota</taxon>
        <taxon>Viridiplantae</taxon>
        <taxon>Streptophyta</taxon>
        <taxon>Embryophyta</taxon>
        <taxon>Tracheophyta</taxon>
        <taxon>Spermatophyta</taxon>
        <taxon>Magnoliopsida</taxon>
        <taxon>Liliopsida</taxon>
        <taxon>Zingiberales</taxon>
        <taxon>Musaceae</taxon>
        <taxon>Musa</taxon>
    </lineage>
</organism>
<evidence type="ECO:0000256" key="3">
    <source>
        <dbReference type="ARBA" id="ARBA00023242"/>
    </source>
</evidence>
<comment type="subcellular location">
    <subcellularLocation>
        <location evidence="1">Nucleus</location>
    </subcellularLocation>
</comment>
<evidence type="ECO:0000256" key="2">
    <source>
        <dbReference type="ARBA" id="ARBA00022884"/>
    </source>
</evidence>
<feature type="compositionally biased region" description="Basic and acidic residues" evidence="4">
    <location>
        <begin position="45"/>
        <end position="61"/>
    </location>
</feature>